<evidence type="ECO:0000256" key="2">
    <source>
        <dbReference type="ARBA" id="ARBA00004406"/>
    </source>
</evidence>
<evidence type="ECO:0000313" key="14">
    <source>
        <dbReference type="Proteomes" id="UP000515135"/>
    </source>
</evidence>
<protein>
    <submittedName>
        <fullName evidence="15">Cytochrome P450 3A41-like</fullName>
    </submittedName>
</protein>
<dbReference type="Gene3D" id="1.10.630.10">
    <property type="entry name" value="Cytochrome P450"/>
    <property type="match status" value="1"/>
</dbReference>
<dbReference type="PRINTS" id="PR00463">
    <property type="entry name" value="EP450I"/>
</dbReference>
<evidence type="ECO:0000256" key="3">
    <source>
        <dbReference type="ARBA" id="ARBA00010617"/>
    </source>
</evidence>
<dbReference type="PRINTS" id="PR00385">
    <property type="entry name" value="P450"/>
</dbReference>
<evidence type="ECO:0000256" key="6">
    <source>
        <dbReference type="ARBA" id="ARBA00022848"/>
    </source>
</evidence>
<evidence type="ECO:0000256" key="5">
    <source>
        <dbReference type="ARBA" id="ARBA00022723"/>
    </source>
</evidence>
<dbReference type="GO" id="GO:0020037">
    <property type="term" value="F:heme binding"/>
    <property type="evidence" value="ECO:0007669"/>
    <property type="project" value="InterPro"/>
</dbReference>
<evidence type="ECO:0000256" key="4">
    <source>
        <dbReference type="ARBA" id="ARBA00022617"/>
    </source>
</evidence>
<dbReference type="FunFam" id="1.10.630.10:FF:000042">
    <property type="entry name" value="Cytochrome P450"/>
    <property type="match status" value="1"/>
</dbReference>
<dbReference type="InterPro" id="IPR036396">
    <property type="entry name" value="Cyt_P450_sf"/>
</dbReference>
<dbReference type="GO" id="GO:0005789">
    <property type="term" value="C:endoplasmic reticulum membrane"/>
    <property type="evidence" value="ECO:0007669"/>
    <property type="project" value="UniProtKB-SubCell"/>
</dbReference>
<dbReference type="CDD" id="cd11055">
    <property type="entry name" value="CYP3A-like"/>
    <property type="match status" value="1"/>
</dbReference>
<comment type="similarity">
    <text evidence="3 11">Belongs to the cytochrome P450 family.</text>
</comment>
<comment type="cofactor">
    <cofactor evidence="10">
        <name>heme</name>
        <dbReference type="ChEBI" id="CHEBI:30413"/>
    </cofactor>
</comment>
<dbReference type="OrthoDB" id="1470350at2759"/>
<evidence type="ECO:0000256" key="8">
    <source>
        <dbReference type="ARBA" id="ARBA00023004"/>
    </source>
</evidence>
<comment type="subcellular location">
    <subcellularLocation>
        <location evidence="2">Endoplasmic reticulum membrane</location>
        <topology evidence="2">Peripheral membrane protein</topology>
    </subcellularLocation>
    <subcellularLocation>
        <location evidence="1">Microsome membrane</location>
        <topology evidence="1">Peripheral membrane protein</topology>
    </subcellularLocation>
</comment>
<dbReference type="Proteomes" id="UP000515135">
    <property type="component" value="Unplaced"/>
</dbReference>
<keyword evidence="6" id="KW-0256">Endoplasmic reticulum</keyword>
<dbReference type="InterPro" id="IPR050705">
    <property type="entry name" value="Cytochrome_P450_3A"/>
</dbReference>
<dbReference type="GO" id="GO:0016705">
    <property type="term" value="F:oxidoreductase activity, acting on paired donors, with incorporation or reduction of molecular oxygen"/>
    <property type="evidence" value="ECO:0007669"/>
    <property type="project" value="InterPro"/>
</dbReference>
<dbReference type="PANTHER" id="PTHR24302:SF15">
    <property type="entry name" value="FATTY-ACID PEROXYGENASE"/>
    <property type="match status" value="1"/>
</dbReference>
<evidence type="ECO:0000256" key="11">
    <source>
        <dbReference type="RuleBase" id="RU000461"/>
    </source>
</evidence>
<evidence type="ECO:0000256" key="9">
    <source>
        <dbReference type="ARBA" id="ARBA00043906"/>
    </source>
</evidence>
<keyword evidence="14" id="KW-1185">Reference proteome</keyword>
<dbReference type="PANTHER" id="PTHR24302">
    <property type="entry name" value="CYTOCHROME P450 FAMILY 3"/>
    <property type="match status" value="1"/>
</dbReference>
<dbReference type="PROSITE" id="PS00086">
    <property type="entry name" value="CYTOCHROME_P450"/>
    <property type="match status" value="1"/>
</dbReference>
<dbReference type="AlphaFoldDB" id="A0A6P4YVV7"/>
<feature type="transmembrane region" description="Helical" evidence="13">
    <location>
        <begin position="222"/>
        <end position="241"/>
    </location>
</feature>
<dbReference type="GO" id="GO:0008395">
    <property type="term" value="F:steroid hydroxylase activity"/>
    <property type="evidence" value="ECO:0007669"/>
    <property type="project" value="TreeGrafter"/>
</dbReference>
<accession>A0A6P4YVV7</accession>
<keyword evidence="5 10" id="KW-0479">Metal-binding</keyword>
<evidence type="ECO:0000256" key="1">
    <source>
        <dbReference type="ARBA" id="ARBA00004174"/>
    </source>
</evidence>
<dbReference type="Pfam" id="PF00067">
    <property type="entry name" value="p450"/>
    <property type="match status" value="1"/>
</dbReference>
<name>A0A6P4YVV7_BRABE</name>
<keyword evidence="13" id="KW-0812">Transmembrane</keyword>
<dbReference type="GeneID" id="109468932"/>
<keyword evidence="13" id="KW-1133">Transmembrane helix</keyword>
<evidence type="ECO:0000256" key="7">
    <source>
        <dbReference type="ARBA" id="ARBA00023002"/>
    </source>
</evidence>
<dbReference type="GO" id="GO:0005506">
    <property type="term" value="F:iron ion binding"/>
    <property type="evidence" value="ECO:0007669"/>
    <property type="project" value="InterPro"/>
</dbReference>
<keyword evidence="11" id="KW-0503">Monooxygenase</keyword>
<organism evidence="14 15">
    <name type="scientific">Branchiostoma belcheri</name>
    <name type="common">Amphioxus</name>
    <dbReference type="NCBI Taxonomy" id="7741"/>
    <lineage>
        <taxon>Eukaryota</taxon>
        <taxon>Metazoa</taxon>
        <taxon>Chordata</taxon>
        <taxon>Cephalochordata</taxon>
        <taxon>Leptocardii</taxon>
        <taxon>Amphioxiformes</taxon>
        <taxon>Branchiostomatidae</taxon>
        <taxon>Branchiostoma</taxon>
    </lineage>
</organism>
<dbReference type="RefSeq" id="XP_019622872.1">
    <property type="nucleotide sequence ID" value="XM_019767313.1"/>
</dbReference>
<keyword evidence="6" id="KW-0492">Microsome</keyword>
<feature type="transmembrane region" description="Helical" evidence="13">
    <location>
        <begin position="12"/>
        <end position="29"/>
    </location>
</feature>
<feature type="binding site" description="axial binding residue" evidence="10">
    <location>
        <position position="479"/>
    </location>
    <ligand>
        <name>heme</name>
        <dbReference type="ChEBI" id="CHEBI:30413"/>
    </ligand>
    <ligandPart>
        <name>Fe</name>
        <dbReference type="ChEBI" id="CHEBI:18248"/>
    </ligandPart>
</feature>
<keyword evidence="13" id="KW-0472">Membrane</keyword>
<proteinExistence type="inferred from homology"/>
<evidence type="ECO:0000256" key="10">
    <source>
        <dbReference type="PIRSR" id="PIRSR602401-1"/>
    </source>
</evidence>
<evidence type="ECO:0000256" key="12">
    <source>
        <dbReference type="SAM" id="MobiDB-lite"/>
    </source>
</evidence>
<dbReference type="InterPro" id="IPR002401">
    <property type="entry name" value="Cyt_P450_E_grp-I"/>
</dbReference>
<feature type="compositionally biased region" description="Acidic residues" evidence="12">
    <location>
        <begin position="291"/>
        <end position="317"/>
    </location>
</feature>
<dbReference type="InterPro" id="IPR001128">
    <property type="entry name" value="Cyt_P450"/>
</dbReference>
<keyword evidence="8 10" id="KW-0408">Iron</keyword>
<dbReference type="SUPFAM" id="SSF48264">
    <property type="entry name" value="Cytochrome P450"/>
    <property type="match status" value="1"/>
</dbReference>
<dbReference type="InterPro" id="IPR017972">
    <property type="entry name" value="Cyt_P450_CS"/>
</dbReference>
<keyword evidence="7 11" id="KW-0560">Oxidoreductase</keyword>
<feature type="region of interest" description="Disordered" evidence="12">
    <location>
        <begin position="290"/>
        <end position="324"/>
    </location>
</feature>
<comment type="function">
    <text evidence="9">Cytochromes P450 are a group of heme-thiolate monooxygenases. They oxidize a variety of structurally unrelated compounds, including steroids, fatty acids, and xenobiotics.</text>
</comment>
<evidence type="ECO:0000256" key="13">
    <source>
        <dbReference type="SAM" id="Phobius"/>
    </source>
</evidence>
<keyword evidence="4 10" id="KW-0349">Heme</keyword>
<dbReference type="KEGG" id="bbel:109468932"/>
<reference evidence="15" key="1">
    <citation type="submission" date="2025-08" db="UniProtKB">
        <authorList>
            <consortium name="RefSeq"/>
        </authorList>
    </citation>
    <scope>IDENTIFICATION</scope>
    <source>
        <tissue evidence="15">Gonad</tissue>
    </source>
</reference>
<sequence>MDLGFLPVPIPLSWVLLAILPVLFYLYAVRPMQALKKMGVPGPTPLPLIGNLHQTMKAGFYNVEAQTEAIATYGKVYGVFNGRVPVLVISDPEMLREIFVKQFHKFANRATGSLDLDVKPQNLMISSLLDEEWKNLRRIISPAFSGGKLKQMTEAINSCADLLLGNIRSFGEKGESFDIKELTSAFLTDVTARTGFGLDVDSQRNPRDPFVIHLKKTFSSNFFNPLIWLMLLFPSIMKPILEKLNYNFLGRDVINFFYSIFEQVMEMRQNGQSRGRVDLMQLLMDAHKDDDVDNNDDVDNHDDVDLNDDVDNNDVQETEVQGTKKPLSKDDVVANAFLFFAAGYENSANTMAFTLYNLALHQEAQDRVRQEINQVMEDRDVVDYEVVHSMPYLDMCINETLRMYSSVPNCDRIAGEEVKLKWLTIPKNTKVVIPFLGIHYDPERWPEPYKFIPERFTKEEREKRDPYDWLPFGVGPRNCIGMRLALMELKVGLAKVLMKYRFVTGPDTEIPLKISKYTVLATPENGIRLRAEPLRPGSD</sequence>
<gene>
    <name evidence="15" type="primary">LOC109468932</name>
</gene>
<evidence type="ECO:0000313" key="15">
    <source>
        <dbReference type="RefSeq" id="XP_019622872.1"/>
    </source>
</evidence>